<dbReference type="InterPro" id="IPR042044">
    <property type="entry name" value="EXOC6PINT-1/Sec15/Tip20_C_dom2"/>
</dbReference>
<keyword evidence="3 5" id="KW-0268">Exocytosis</keyword>
<feature type="domain" description="Exocyst complex subunit EXOC6/Sec15 C-terminal" evidence="7">
    <location>
        <begin position="466"/>
        <end position="865"/>
    </location>
</feature>
<comment type="similarity">
    <text evidence="1 5">Belongs to the SEC15 family.</text>
</comment>
<dbReference type="GO" id="GO:0006893">
    <property type="term" value="P:Golgi to plasma membrane transport"/>
    <property type="evidence" value="ECO:0007669"/>
    <property type="project" value="TreeGrafter"/>
</dbReference>
<dbReference type="Pfam" id="PF20651">
    <property type="entry name" value="EXOC6_Sec15_N"/>
    <property type="match status" value="1"/>
</dbReference>
<dbReference type="FunFam" id="1.20.58.670:FF:000002">
    <property type="entry name" value="Exocyst complex component"/>
    <property type="match status" value="1"/>
</dbReference>
<keyword evidence="10" id="KW-1185">Reference proteome</keyword>
<accession>A0A8E0RJP1</accession>
<dbReference type="PIRSF" id="PIRSF025007">
    <property type="entry name" value="Sec15"/>
    <property type="match status" value="1"/>
</dbReference>
<dbReference type="AlphaFoldDB" id="A0A8E0RJP1"/>
<reference evidence="9" key="1">
    <citation type="submission" date="2019-05" db="EMBL/GenBank/DDBJ databases">
        <title>Annotation for the trematode Fasciolopsis buski.</title>
        <authorList>
            <person name="Choi Y.-J."/>
        </authorList>
    </citation>
    <scope>NUCLEOTIDE SEQUENCE</scope>
    <source>
        <strain evidence="9">HT</strain>
        <tissue evidence="9">Whole worm</tissue>
    </source>
</reference>
<evidence type="ECO:0000256" key="4">
    <source>
        <dbReference type="ARBA" id="ARBA00023054"/>
    </source>
</evidence>
<dbReference type="PANTHER" id="PTHR12702">
    <property type="entry name" value="SEC15"/>
    <property type="match status" value="1"/>
</dbReference>
<feature type="region of interest" description="Disordered" evidence="6">
    <location>
        <begin position="253"/>
        <end position="280"/>
    </location>
</feature>
<sequence>MTDAGPKALDFAVLLSEIESGSSGSIANVIRKLREHEVAAYNAGVGGPTGELVATFIAALDARANERNVEIEKTCAYHYQSFVEATRELLRIQNDASIMQNNIGALSGRMESAVEQFKTSCTDLANCKLTVEHIDQCIQALQRTLPILDHYSRVEQSIREGRFYHALRTLEDLEHQHLDDIKPFAVSEILIHRIPKLRAEIKNSSLAELTDFLERIRRHSIRLGAVAMHETAQATGMDSVNLVGPVTAKLSALNPTTSNSPGSNLSSQTSNVDTSQPLEINGHSSTKLAELDTELDELISVVVGQDDHEPSLAKKLPPNEKNQVRLRTEDLVDFGPVYRCLHIHSVLNERAEFERHYCAQRRKQCQLSLSLTPNQQANLRNYGEFFGSICGFFVVDDYLRHTLPGSSTFYQTYLDELWGSTVERLVEFARSNAGACHSAEDLIRLKDYSILFSRTMLSLGFPTAGLAEMITWIQRRYQRLLAGQWRQKFEKFIHDDSFAPIRIMNKSDLAQFLSLYPPANTAEFASLPFPRQLCYSWMVPRIYKAVQEYVDLCRRFCAHVDLACSELEDTINRATNALFIDCLNVVLTNGVRQSERMLPRLIQFCTNLEELETACGHLDAYLQQIVPFSHEEPFRDQSNGNVVNGRVSPAVGDTSTSEAELVGLTTGANPPRSRLQGASLLKDIRALVESLIYGHLNDCIDDFISLINYNQIQETTDNVGLNNGSVQSSLKPNEHIIDLTNWLSTTFQALANIPPKVAQTACISVCKHIARSLYDVLLSPQVAELSEICIMQISKDLAQCESFIRSQPVPGLDRNMLSLIFADLRQLLDLFLRDDWSLYFESRNKINGNPYDRVQPSVAIKLLERVRDAEKRRAGFLSAIRREERGRRKKLDDVIRQLRELNVAPYP</sequence>
<evidence type="ECO:0000259" key="8">
    <source>
        <dbReference type="Pfam" id="PF20651"/>
    </source>
</evidence>
<dbReference type="GO" id="GO:0000145">
    <property type="term" value="C:exocyst"/>
    <property type="evidence" value="ECO:0007669"/>
    <property type="project" value="UniProtKB-UniRule"/>
</dbReference>
<evidence type="ECO:0000256" key="6">
    <source>
        <dbReference type="SAM" id="MobiDB-lite"/>
    </source>
</evidence>
<comment type="caution">
    <text evidence="9">The sequence shown here is derived from an EMBL/GenBank/DDBJ whole genome shotgun (WGS) entry which is preliminary data.</text>
</comment>
<evidence type="ECO:0000259" key="7">
    <source>
        <dbReference type="Pfam" id="PF04091"/>
    </source>
</evidence>
<dbReference type="InterPro" id="IPR042045">
    <property type="entry name" value="EXOC6/Sec15_C_dom1"/>
</dbReference>
<dbReference type="GO" id="GO:0016020">
    <property type="term" value="C:membrane"/>
    <property type="evidence" value="ECO:0007669"/>
    <property type="project" value="TreeGrafter"/>
</dbReference>
<evidence type="ECO:0000256" key="5">
    <source>
        <dbReference type="PIRNR" id="PIRNR025007"/>
    </source>
</evidence>
<comment type="function">
    <text evidence="5">Component of the exocyst complex involved in the docking of exocytic vesicles with fusion sites on the plasma membrane.</text>
</comment>
<protein>
    <recommendedName>
        <fullName evidence="5">Exocyst complex component</fullName>
    </recommendedName>
</protein>
<dbReference type="GO" id="GO:0006886">
    <property type="term" value="P:intracellular protein transport"/>
    <property type="evidence" value="ECO:0007669"/>
    <property type="project" value="InterPro"/>
</dbReference>
<evidence type="ECO:0000256" key="2">
    <source>
        <dbReference type="ARBA" id="ARBA00022448"/>
    </source>
</evidence>
<dbReference type="Gene3D" id="1.20.58.670">
    <property type="entry name" value="Dsl1p vesicle tethering complex, Tip20p subunit, domain D"/>
    <property type="match status" value="1"/>
</dbReference>
<organism evidence="9 10">
    <name type="scientific">Fasciolopsis buskii</name>
    <dbReference type="NCBI Taxonomy" id="27845"/>
    <lineage>
        <taxon>Eukaryota</taxon>
        <taxon>Metazoa</taxon>
        <taxon>Spiralia</taxon>
        <taxon>Lophotrochozoa</taxon>
        <taxon>Platyhelminthes</taxon>
        <taxon>Trematoda</taxon>
        <taxon>Digenea</taxon>
        <taxon>Plagiorchiida</taxon>
        <taxon>Echinostomata</taxon>
        <taxon>Echinostomatoidea</taxon>
        <taxon>Fasciolidae</taxon>
        <taxon>Fasciolopsis</taxon>
    </lineage>
</organism>
<dbReference type="EMBL" id="LUCM01011753">
    <property type="protein sequence ID" value="KAA0183514.1"/>
    <property type="molecule type" value="Genomic_DNA"/>
</dbReference>
<proteinExistence type="inferred from homology"/>
<dbReference type="GO" id="GO:0090522">
    <property type="term" value="P:vesicle tethering involved in exocytosis"/>
    <property type="evidence" value="ECO:0007669"/>
    <property type="project" value="UniProtKB-UniRule"/>
</dbReference>
<feature type="domain" description="Exocyst complex component EXOC6/Sec15 N-terminal" evidence="8">
    <location>
        <begin position="60"/>
        <end position="228"/>
    </location>
</feature>
<evidence type="ECO:0000313" key="9">
    <source>
        <dbReference type="EMBL" id="KAA0183514.1"/>
    </source>
</evidence>
<dbReference type="Gene3D" id="1.10.357.30">
    <property type="entry name" value="Exocyst complex subunit Sec15 C-terminal domain, N-terminal subdomain"/>
    <property type="match status" value="1"/>
</dbReference>
<dbReference type="InterPro" id="IPR046361">
    <property type="entry name" value="EXOC6/Sec15_C"/>
</dbReference>
<dbReference type="OrthoDB" id="10267033at2759"/>
<dbReference type="InterPro" id="IPR048359">
    <property type="entry name" value="EXOC6_Sec15_N"/>
</dbReference>
<keyword evidence="2 5" id="KW-0813">Transport</keyword>
<name>A0A8E0RJP1_9TREM</name>
<dbReference type="Proteomes" id="UP000728185">
    <property type="component" value="Unassembled WGS sequence"/>
</dbReference>
<keyword evidence="4" id="KW-0175">Coiled coil</keyword>
<evidence type="ECO:0000313" key="10">
    <source>
        <dbReference type="Proteomes" id="UP000728185"/>
    </source>
</evidence>
<gene>
    <name evidence="9" type="ORF">FBUS_00942</name>
</gene>
<dbReference type="Pfam" id="PF04091">
    <property type="entry name" value="Sec15_C"/>
    <property type="match status" value="1"/>
</dbReference>
<dbReference type="PANTHER" id="PTHR12702:SF0">
    <property type="entry name" value="EXOCYST COMPLEX COMPONENT 6"/>
    <property type="match status" value="1"/>
</dbReference>
<evidence type="ECO:0000256" key="1">
    <source>
        <dbReference type="ARBA" id="ARBA00007944"/>
    </source>
</evidence>
<evidence type="ECO:0000256" key="3">
    <source>
        <dbReference type="ARBA" id="ARBA00022483"/>
    </source>
</evidence>
<dbReference type="InterPro" id="IPR007225">
    <property type="entry name" value="EXOC6/Sec15"/>
</dbReference>